<evidence type="ECO:0000313" key="2">
    <source>
        <dbReference type="EMBL" id="KIM47862.1"/>
    </source>
</evidence>
<dbReference type="OrthoDB" id="3194584at2759"/>
<feature type="region of interest" description="Disordered" evidence="1">
    <location>
        <begin position="1"/>
        <end position="59"/>
    </location>
</feature>
<feature type="compositionally biased region" description="Polar residues" evidence="1">
    <location>
        <begin position="16"/>
        <end position="25"/>
    </location>
</feature>
<reference evidence="3" key="2">
    <citation type="submission" date="2015-01" db="EMBL/GenBank/DDBJ databases">
        <title>Evolutionary Origins and Diversification of the Mycorrhizal Mutualists.</title>
        <authorList>
            <consortium name="DOE Joint Genome Institute"/>
            <consortium name="Mycorrhizal Genomics Consortium"/>
            <person name="Kohler A."/>
            <person name="Kuo A."/>
            <person name="Nagy L.G."/>
            <person name="Floudas D."/>
            <person name="Copeland A."/>
            <person name="Barry K.W."/>
            <person name="Cichocki N."/>
            <person name="Veneault-Fourrey C."/>
            <person name="LaButti K."/>
            <person name="Lindquist E.A."/>
            <person name="Lipzen A."/>
            <person name="Lundell T."/>
            <person name="Morin E."/>
            <person name="Murat C."/>
            <person name="Riley R."/>
            <person name="Ohm R."/>
            <person name="Sun H."/>
            <person name="Tunlid A."/>
            <person name="Henrissat B."/>
            <person name="Grigoriev I.V."/>
            <person name="Hibbett D.S."/>
            <person name="Martin F."/>
        </authorList>
    </citation>
    <scope>NUCLEOTIDE SEQUENCE [LARGE SCALE GENOMIC DNA]</scope>
    <source>
        <strain evidence="3">h7</strain>
    </source>
</reference>
<proteinExistence type="predicted"/>
<dbReference type="STRING" id="686832.A0A0C2Z3R0"/>
<feature type="compositionally biased region" description="Pro residues" evidence="1">
    <location>
        <begin position="297"/>
        <end position="309"/>
    </location>
</feature>
<protein>
    <submittedName>
        <fullName evidence="2">Uncharacterized protein</fullName>
    </submittedName>
</protein>
<organism evidence="2 3">
    <name type="scientific">Hebeloma cylindrosporum</name>
    <dbReference type="NCBI Taxonomy" id="76867"/>
    <lineage>
        <taxon>Eukaryota</taxon>
        <taxon>Fungi</taxon>
        <taxon>Dikarya</taxon>
        <taxon>Basidiomycota</taxon>
        <taxon>Agaricomycotina</taxon>
        <taxon>Agaricomycetes</taxon>
        <taxon>Agaricomycetidae</taxon>
        <taxon>Agaricales</taxon>
        <taxon>Agaricineae</taxon>
        <taxon>Hymenogastraceae</taxon>
        <taxon>Hebeloma</taxon>
    </lineage>
</organism>
<feature type="region of interest" description="Disordered" evidence="1">
    <location>
        <begin position="194"/>
        <end position="319"/>
    </location>
</feature>
<name>A0A0C2Z3R0_HEBCY</name>
<evidence type="ECO:0000256" key="1">
    <source>
        <dbReference type="SAM" id="MobiDB-lite"/>
    </source>
</evidence>
<feature type="compositionally biased region" description="Polar residues" evidence="1">
    <location>
        <begin position="194"/>
        <end position="206"/>
    </location>
</feature>
<dbReference type="Proteomes" id="UP000053424">
    <property type="component" value="Unassembled WGS sequence"/>
</dbReference>
<accession>A0A0C2Z3R0</accession>
<sequence>MNPNGQYAMNGYRANGASTSSQNFNDFHPQPSNQPPFNANNPHLHPSRSVQQRTTHDGWQQHAMQMNTPQAAPPIPPQTQATFNPGLWGNQVPVPQSFPPGMNPMSNFNIPFLPQQLIQEAYAMSVPVEASDEPTLLSKLLDSRRRGESYKDALNSLHGKNGHSASLWKDYYLVHKERLDSWIAMCLQKEKENSISASRVQRSASSDVERVKASLPTVKKPSPASFKREPSPPTSASRVSVLAPLVKRSQKRSSHSTPPIAKEQSQSGRRSTINSLTAPSPVYGGRLPAPHAEIKIPDPPSRSPSPPTNVIPHRGRGNKYTNEDRDFFIKFVGWRLKQDPSLTRHDICDLLAEKAPHHTAQSWASHWSNNHDLPDKILAAARGEEYGLEEDSSSEEEEMVVRRRPKYKDPSTTEESGSEESEDEKEEQADDEEDDGKPIRHYTEGEMGQKGAPFSEADIYITAKYIASFPNWDEASAKERWEPFVQRYSQRSAKSWGEYYRRNERTLLKLARKIKEEAKVASTSSIATQCARPTRTPPKAKRKFEFDSNDETLVKRGRPIND</sequence>
<dbReference type="HOGENOM" id="CLU_031643_0_0_1"/>
<reference evidence="2 3" key="1">
    <citation type="submission" date="2014-04" db="EMBL/GenBank/DDBJ databases">
        <authorList>
            <consortium name="DOE Joint Genome Institute"/>
            <person name="Kuo A."/>
            <person name="Gay G."/>
            <person name="Dore J."/>
            <person name="Kohler A."/>
            <person name="Nagy L.G."/>
            <person name="Floudas D."/>
            <person name="Copeland A."/>
            <person name="Barry K.W."/>
            <person name="Cichocki N."/>
            <person name="Veneault-Fourrey C."/>
            <person name="LaButti K."/>
            <person name="Lindquist E.A."/>
            <person name="Lipzen A."/>
            <person name="Lundell T."/>
            <person name="Morin E."/>
            <person name="Murat C."/>
            <person name="Sun H."/>
            <person name="Tunlid A."/>
            <person name="Henrissat B."/>
            <person name="Grigoriev I.V."/>
            <person name="Hibbett D.S."/>
            <person name="Martin F."/>
            <person name="Nordberg H.P."/>
            <person name="Cantor M.N."/>
            <person name="Hua S.X."/>
        </authorList>
    </citation>
    <scope>NUCLEOTIDE SEQUENCE [LARGE SCALE GENOMIC DNA]</scope>
    <source>
        <strain evidence="3">h7</strain>
    </source>
</reference>
<feature type="compositionally biased region" description="Polar residues" evidence="1">
    <location>
        <begin position="263"/>
        <end position="278"/>
    </location>
</feature>
<feature type="compositionally biased region" description="Acidic residues" evidence="1">
    <location>
        <begin position="386"/>
        <end position="398"/>
    </location>
</feature>
<dbReference type="CDD" id="cd11655">
    <property type="entry name" value="rap1_myb-like"/>
    <property type="match status" value="1"/>
</dbReference>
<dbReference type="EMBL" id="KN831769">
    <property type="protein sequence ID" value="KIM47862.1"/>
    <property type="molecule type" value="Genomic_DNA"/>
</dbReference>
<keyword evidence="3" id="KW-1185">Reference proteome</keyword>
<dbReference type="AlphaFoldDB" id="A0A0C2Z3R0"/>
<gene>
    <name evidence="2" type="ORF">M413DRAFT_439541</name>
</gene>
<feature type="compositionally biased region" description="Acidic residues" evidence="1">
    <location>
        <begin position="416"/>
        <end position="435"/>
    </location>
</feature>
<feature type="region of interest" description="Disordered" evidence="1">
    <location>
        <begin position="385"/>
        <end position="453"/>
    </location>
</feature>
<dbReference type="Gene3D" id="1.10.10.60">
    <property type="entry name" value="Homeodomain-like"/>
    <property type="match status" value="1"/>
</dbReference>
<feature type="region of interest" description="Disordered" evidence="1">
    <location>
        <begin position="521"/>
        <end position="562"/>
    </location>
</feature>
<evidence type="ECO:0000313" key="3">
    <source>
        <dbReference type="Proteomes" id="UP000053424"/>
    </source>
</evidence>